<name>A0A9D1MLK3_9FIRM</name>
<keyword evidence="3" id="KW-0645">Protease</keyword>
<dbReference type="GO" id="GO:0005615">
    <property type="term" value="C:extracellular space"/>
    <property type="evidence" value="ECO:0007669"/>
    <property type="project" value="TreeGrafter"/>
</dbReference>
<evidence type="ECO:0000256" key="7">
    <source>
        <dbReference type="PROSITE-ProRule" id="PRU01379"/>
    </source>
</evidence>
<proteinExistence type="inferred from homology"/>
<evidence type="ECO:0000256" key="5">
    <source>
        <dbReference type="ARBA" id="ARBA00022833"/>
    </source>
</evidence>
<dbReference type="Proteomes" id="UP000824145">
    <property type="component" value="Unassembled WGS sequence"/>
</dbReference>
<evidence type="ECO:0000256" key="4">
    <source>
        <dbReference type="ARBA" id="ARBA00022801"/>
    </source>
</evidence>
<feature type="domain" description="Peptidase M14" evidence="8">
    <location>
        <begin position="1"/>
        <end position="267"/>
    </location>
</feature>
<dbReference type="PANTHER" id="PTHR11705">
    <property type="entry name" value="PROTEASE FAMILY M14 CARBOXYPEPTIDASE A,B"/>
    <property type="match status" value="1"/>
</dbReference>
<comment type="cofactor">
    <cofactor evidence="1">
        <name>Zn(2+)</name>
        <dbReference type="ChEBI" id="CHEBI:29105"/>
    </cofactor>
</comment>
<dbReference type="Pfam" id="PF00246">
    <property type="entry name" value="Peptidase_M14"/>
    <property type="match status" value="1"/>
</dbReference>
<dbReference type="PROSITE" id="PS52035">
    <property type="entry name" value="PEPTIDASE_M14"/>
    <property type="match status" value="1"/>
</dbReference>
<dbReference type="GO" id="GO:0006508">
    <property type="term" value="P:proteolysis"/>
    <property type="evidence" value="ECO:0007669"/>
    <property type="project" value="UniProtKB-KW"/>
</dbReference>
<keyword evidence="6" id="KW-0482">Metalloprotease</keyword>
<reference evidence="9" key="1">
    <citation type="submission" date="2020-10" db="EMBL/GenBank/DDBJ databases">
        <authorList>
            <person name="Gilroy R."/>
        </authorList>
    </citation>
    <scope>NUCLEOTIDE SEQUENCE</scope>
    <source>
        <strain evidence="9">9366</strain>
    </source>
</reference>
<organism evidence="9 10">
    <name type="scientific">Candidatus Caccalectryoclostridium excrementigallinarum</name>
    <dbReference type="NCBI Taxonomy" id="2840710"/>
    <lineage>
        <taxon>Bacteria</taxon>
        <taxon>Bacillati</taxon>
        <taxon>Bacillota</taxon>
        <taxon>Clostridia</taxon>
        <taxon>Christensenellales</taxon>
        <taxon>Christensenellaceae</taxon>
        <taxon>Christensenellaceae incertae sedis</taxon>
        <taxon>Candidatus Caccalectryoclostridium</taxon>
    </lineage>
</organism>
<dbReference type="GO" id="GO:0008270">
    <property type="term" value="F:zinc ion binding"/>
    <property type="evidence" value="ECO:0007669"/>
    <property type="project" value="InterPro"/>
</dbReference>
<dbReference type="PANTHER" id="PTHR11705:SF143">
    <property type="entry name" value="SLL0236 PROTEIN"/>
    <property type="match status" value="1"/>
</dbReference>
<comment type="similarity">
    <text evidence="2 7">Belongs to the peptidase M14 family.</text>
</comment>
<dbReference type="SUPFAM" id="SSF53187">
    <property type="entry name" value="Zn-dependent exopeptidases"/>
    <property type="match status" value="1"/>
</dbReference>
<evidence type="ECO:0000313" key="10">
    <source>
        <dbReference type="Proteomes" id="UP000824145"/>
    </source>
</evidence>
<keyword evidence="4" id="KW-0378">Hydrolase</keyword>
<dbReference type="EMBL" id="DVNJ01000005">
    <property type="protein sequence ID" value="HIU62415.1"/>
    <property type="molecule type" value="Genomic_DNA"/>
</dbReference>
<dbReference type="Gene3D" id="3.40.630.10">
    <property type="entry name" value="Zn peptidases"/>
    <property type="match status" value="1"/>
</dbReference>
<accession>A0A9D1MLK3</accession>
<gene>
    <name evidence="9" type="ORF">IAB07_01420</name>
</gene>
<protein>
    <recommendedName>
        <fullName evidence="8">Peptidase M14 domain-containing protein</fullName>
    </recommendedName>
</protein>
<feature type="active site" description="Proton donor/acceptor" evidence="7">
    <location>
        <position position="238"/>
    </location>
</feature>
<dbReference type="AlphaFoldDB" id="A0A9D1MLK3"/>
<reference evidence="9" key="2">
    <citation type="journal article" date="2021" name="PeerJ">
        <title>Extensive microbial diversity within the chicken gut microbiome revealed by metagenomics and culture.</title>
        <authorList>
            <person name="Gilroy R."/>
            <person name="Ravi A."/>
            <person name="Getino M."/>
            <person name="Pursley I."/>
            <person name="Horton D.L."/>
            <person name="Alikhan N.F."/>
            <person name="Baker D."/>
            <person name="Gharbi K."/>
            <person name="Hall N."/>
            <person name="Watson M."/>
            <person name="Adriaenssens E.M."/>
            <person name="Foster-Nyarko E."/>
            <person name="Jarju S."/>
            <person name="Secka A."/>
            <person name="Antonio M."/>
            <person name="Oren A."/>
            <person name="Chaudhuri R.R."/>
            <person name="La Ragione R."/>
            <person name="Hildebrand F."/>
            <person name="Pallen M.J."/>
        </authorList>
    </citation>
    <scope>NUCLEOTIDE SEQUENCE</scope>
    <source>
        <strain evidence="9">9366</strain>
    </source>
</reference>
<comment type="caution">
    <text evidence="9">The sequence shown here is derived from an EMBL/GenBank/DDBJ whole genome shotgun (WGS) entry which is preliminary data.</text>
</comment>
<keyword evidence="5" id="KW-0862">Zinc</keyword>
<dbReference type="GO" id="GO:0004181">
    <property type="term" value="F:metallocarboxypeptidase activity"/>
    <property type="evidence" value="ECO:0007669"/>
    <property type="project" value="InterPro"/>
</dbReference>
<evidence type="ECO:0000256" key="2">
    <source>
        <dbReference type="ARBA" id="ARBA00005988"/>
    </source>
</evidence>
<dbReference type="InterPro" id="IPR000834">
    <property type="entry name" value="Peptidase_M14"/>
</dbReference>
<evidence type="ECO:0000256" key="3">
    <source>
        <dbReference type="ARBA" id="ARBA00022670"/>
    </source>
</evidence>
<evidence type="ECO:0000259" key="8">
    <source>
        <dbReference type="PROSITE" id="PS52035"/>
    </source>
</evidence>
<evidence type="ECO:0000313" key="9">
    <source>
        <dbReference type="EMBL" id="HIU62415.1"/>
    </source>
</evidence>
<evidence type="ECO:0000256" key="6">
    <source>
        <dbReference type="ARBA" id="ARBA00023049"/>
    </source>
</evidence>
<evidence type="ECO:0000256" key="1">
    <source>
        <dbReference type="ARBA" id="ARBA00001947"/>
    </source>
</evidence>
<sequence>MFTWQDYEQSLSALRKSGARVFVVGHALSGRPIYGVFKGSFEGGQILLQAAIHAREGATTPVVLKMMENYSGGVGVWCLPMVDPDGVELCRLGLESVSDEENRRFLLDVNGGSEDFSLWKANLNAVDLNVNFPAKWGTGTQNVTYPAPGNYIGSYPLSEPESRALHDFSLKIQPSITLSYHAKGELIYKGFEGVDPYPRLAEEIGAATGYGVYESAGSAGGYKDWFVTTSYLPGLTIEVGESGLSYERLFEQTESIYARNAQVLDICARFVQDIFNG</sequence>
<dbReference type="SMART" id="SM00631">
    <property type="entry name" value="Zn_pept"/>
    <property type="match status" value="1"/>
</dbReference>